<keyword evidence="1" id="KW-0812">Transmembrane</keyword>
<dbReference type="PANTHER" id="PTHR33973:SF4">
    <property type="entry name" value="OS07G0153300 PROTEIN"/>
    <property type="match status" value="1"/>
</dbReference>
<dbReference type="PANTHER" id="PTHR33973">
    <property type="entry name" value="OS07G0153300 PROTEIN"/>
    <property type="match status" value="1"/>
</dbReference>
<keyword evidence="1" id="KW-0472">Membrane</keyword>
<keyword evidence="1" id="KW-1133">Transmembrane helix</keyword>
<proteinExistence type="predicted"/>
<evidence type="ECO:0000313" key="2">
    <source>
        <dbReference type="EMBL" id="KAF2030223.1"/>
    </source>
</evidence>
<sequence length="729" mass="83296">MRTTARGHSGRIASLVPCLLILLLCIVVHGWRASPLLAVWVAATITRWYFGDRQVLTDCIIFGNLNVLMARETFLETLMQSLGARDPNVSAGLWRLIWRIAMPLALLVLLWRYRAYTNGKNLSAPKAAKGRRPPPTSSPELLTDWTSGYPRPRIFPCQTKHARLFPKRHAFEYSYLQVGFPIIPAGVTAGGECLGSGSDHQLGRWWMRIDAEDYLSRGKRELGFYGKLKLYLKEHQVVDSEWSYAYLVTAPRFFGYAFNPVSFWYIYDANHQLQKMILEVNNTFGERRMYLLDGSNVLSVPSTIDSEASGPELPPGAKSRFTERWEKDFHVSPFNSRKGSYVLKALNPFPDPAYDSPNIDNTITLISSKDHAKLVARLNSIGPAMEMDQMEVHDVARFILSWWWVGFVTVPRIIREAFKLFFKRQLHVWFRPEVLHTGIGRMPTSTERELYHVFKDYLTAAVHQSSQPICITFTTAVPDEPVHKIEEPVRLHQSYIAKELEIRILTPAFYSRFVHYAHTFEAFDRECIFTDEKNRTLWVSRPELLPLLVHKPIAPEVRNGSTQGRTYLDELHWSLCRKLRCAPATPAYPVSTPSKVEYTVEDVRSLPFSELDQYVRSICDPERAAAYRRTVTKLFLAQRFTLGLPEIIGALDMSMRLLMCGLATVYLAALRVRYGRADITGCSTKMTRDRTLRACGAGVIAPHGEWWWLVGSAISISACHWYGMLKGYN</sequence>
<reference evidence="2" key="1">
    <citation type="journal article" date="2020" name="Stud. Mycol.">
        <title>101 Dothideomycetes genomes: a test case for predicting lifestyles and emergence of pathogens.</title>
        <authorList>
            <person name="Haridas S."/>
            <person name="Albert R."/>
            <person name="Binder M."/>
            <person name="Bloem J."/>
            <person name="Labutti K."/>
            <person name="Salamov A."/>
            <person name="Andreopoulos B."/>
            <person name="Baker S."/>
            <person name="Barry K."/>
            <person name="Bills G."/>
            <person name="Bluhm B."/>
            <person name="Cannon C."/>
            <person name="Castanera R."/>
            <person name="Culley D."/>
            <person name="Daum C."/>
            <person name="Ezra D."/>
            <person name="Gonzalez J."/>
            <person name="Henrissat B."/>
            <person name="Kuo A."/>
            <person name="Liang C."/>
            <person name="Lipzen A."/>
            <person name="Lutzoni F."/>
            <person name="Magnuson J."/>
            <person name="Mondo S."/>
            <person name="Nolan M."/>
            <person name="Ohm R."/>
            <person name="Pangilinan J."/>
            <person name="Park H.-J."/>
            <person name="Ramirez L."/>
            <person name="Alfaro M."/>
            <person name="Sun H."/>
            <person name="Tritt A."/>
            <person name="Yoshinaga Y."/>
            <person name="Zwiers L.-H."/>
            <person name="Turgeon B."/>
            <person name="Goodwin S."/>
            <person name="Spatafora J."/>
            <person name="Crous P."/>
            <person name="Grigoriev I."/>
        </authorList>
    </citation>
    <scope>NUCLEOTIDE SEQUENCE</scope>
    <source>
        <strain evidence="2">CBS 110217</strain>
    </source>
</reference>
<keyword evidence="3" id="KW-1185">Reference proteome</keyword>
<evidence type="ECO:0000256" key="1">
    <source>
        <dbReference type="SAM" id="Phobius"/>
    </source>
</evidence>
<dbReference type="Pfam" id="PF07103">
    <property type="entry name" value="DUF1365"/>
    <property type="match status" value="1"/>
</dbReference>
<dbReference type="EMBL" id="ML978192">
    <property type="protein sequence ID" value="KAF2030223.1"/>
    <property type="molecule type" value="Genomic_DNA"/>
</dbReference>
<comment type="caution">
    <text evidence="2">The sequence shown here is derived from an EMBL/GenBank/DDBJ whole genome shotgun (WGS) entry which is preliminary data.</text>
</comment>
<dbReference type="AlphaFoldDB" id="A0A9P4H8T5"/>
<accession>A0A9P4H8T5</accession>
<protein>
    <submittedName>
        <fullName evidence="2">Uncharacterized protein</fullName>
    </submittedName>
</protein>
<evidence type="ECO:0000313" key="3">
    <source>
        <dbReference type="Proteomes" id="UP000799777"/>
    </source>
</evidence>
<name>A0A9P4H8T5_9PLEO</name>
<dbReference type="InterPro" id="IPR010775">
    <property type="entry name" value="DUF1365"/>
</dbReference>
<dbReference type="Proteomes" id="UP000799777">
    <property type="component" value="Unassembled WGS sequence"/>
</dbReference>
<dbReference type="OrthoDB" id="3340520at2759"/>
<feature type="transmembrane region" description="Helical" evidence="1">
    <location>
        <begin position="12"/>
        <end position="31"/>
    </location>
</feature>
<gene>
    <name evidence="2" type="ORF">EK21DRAFT_65935</name>
</gene>
<organism evidence="2 3">
    <name type="scientific">Setomelanomma holmii</name>
    <dbReference type="NCBI Taxonomy" id="210430"/>
    <lineage>
        <taxon>Eukaryota</taxon>
        <taxon>Fungi</taxon>
        <taxon>Dikarya</taxon>
        <taxon>Ascomycota</taxon>
        <taxon>Pezizomycotina</taxon>
        <taxon>Dothideomycetes</taxon>
        <taxon>Pleosporomycetidae</taxon>
        <taxon>Pleosporales</taxon>
        <taxon>Pleosporineae</taxon>
        <taxon>Phaeosphaeriaceae</taxon>
        <taxon>Setomelanomma</taxon>
    </lineage>
</organism>